<reference evidence="4 5" key="1">
    <citation type="submission" date="2023-07" db="EMBL/GenBank/DDBJ databases">
        <title>Genomic Encyclopedia of Type Strains, Phase IV (KMG-IV): sequencing the most valuable type-strain genomes for metagenomic binning, comparative biology and taxonomic classification.</title>
        <authorList>
            <person name="Goeker M."/>
        </authorList>
    </citation>
    <scope>NUCLEOTIDE SEQUENCE [LARGE SCALE GENOMIC DNA]</scope>
    <source>
        <strain evidence="4 5">DSM 1112</strain>
    </source>
</reference>
<dbReference type="SMART" id="SM00950">
    <property type="entry name" value="Piwi"/>
    <property type="match status" value="1"/>
</dbReference>
<proteinExistence type="inferred from homology"/>
<evidence type="ECO:0000259" key="3">
    <source>
        <dbReference type="PROSITE" id="PS50822"/>
    </source>
</evidence>
<sequence length="756" mass="84648">MDLTINFAPISLEGNCSVLVGRQNYDKERLAELRADFRDTHVFRRDGAESIVDIPIAPGAVPLGHVQETIDLRQHQIFWPMLLQESLIQLLGKRPILSNNPLKFLGARVPLIEHANLPDWLQRLSVTEIHTRHITVDRRRIHGVVCNVRAKSFISATCDVLISAGVHIVGRYVQVELPLIDDRIMPKRKLVGRVRSIDGEELLLEDCEPGYEKVAAKLAFLEPRKENFEECVRKVLGRDAERVLEQSQRASQHLASGPGKLEHIDSIVKYLRDKKPAAVPGANFAVDAPLNTKGRLFPPGEIIEKPFLLFDPSGSRKDDWAERGLKDHGPYDEQVFSPKGLNIAVVCQARLEGRVDEFVAKFLNGMPKVLQQGKNFARYGDGFIKRFRLNKPTVHYFLADGTSDEAYAIASREALDKARDGGFEWDLAIVQIEEEFKSLADSSNPYYTTKSIFLRRDVPVQSVRLETMSFSDNDLVFPMNHLSLATYAKLGGTPWLLASSQTVAHELVIGLGSSTSSESRLGPQMRHVGITTVFSSDGSYLLSDRTAAVPYDHYPEELRKTLKRTIEAVRTEDNWRSTDKVRLVFHSFKPFKESEVEAIDALTGELGLGDVKAAYLHIAPDHPFLVFDHAQKGIAARGGKKGVLGPARQLHIRLSDYESLVVFAGASELKQVTDGMPQPALIKLHQRSTFKDMTYLSRQAFAFSAHSWRMLSPEPFPITIRYSDLIAERLAGLASVKGWDPDAVTFGAIGHKPWFL</sequence>
<dbReference type="InterPro" id="IPR036397">
    <property type="entry name" value="RNaseH_sf"/>
</dbReference>
<protein>
    <recommendedName>
        <fullName evidence="2">Protein argonaute</fullName>
    </recommendedName>
</protein>
<organism evidence="4 5">
    <name type="scientific">Pararhizobium capsulatum DSM 1112</name>
    <dbReference type="NCBI Taxonomy" id="1121113"/>
    <lineage>
        <taxon>Bacteria</taxon>
        <taxon>Pseudomonadati</taxon>
        <taxon>Pseudomonadota</taxon>
        <taxon>Alphaproteobacteria</taxon>
        <taxon>Hyphomicrobiales</taxon>
        <taxon>Rhizobiaceae</taxon>
        <taxon>Rhizobium/Agrobacterium group</taxon>
        <taxon>Pararhizobium</taxon>
    </lineage>
</organism>
<dbReference type="InterPro" id="IPR012337">
    <property type="entry name" value="RNaseH-like_sf"/>
</dbReference>
<name>A0ABU0BRK3_9HYPH</name>
<evidence type="ECO:0000313" key="4">
    <source>
        <dbReference type="EMBL" id="MDQ0320878.1"/>
    </source>
</evidence>
<evidence type="ECO:0000256" key="1">
    <source>
        <dbReference type="ARBA" id="ARBA00035012"/>
    </source>
</evidence>
<evidence type="ECO:0000256" key="2">
    <source>
        <dbReference type="ARBA" id="ARBA00035032"/>
    </source>
</evidence>
<accession>A0ABU0BRK3</accession>
<dbReference type="Gene3D" id="3.30.420.10">
    <property type="entry name" value="Ribonuclease H-like superfamily/Ribonuclease H"/>
    <property type="match status" value="1"/>
</dbReference>
<comment type="similarity">
    <text evidence="1">Belongs to the argonaute family. Long pAgo subfamily.</text>
</comment>
<comment type="caution">
    <text evidence="4">The sequence shown here is derived from an EMBL/GenBank/DDBJ whole genome shotgun (WGS) entry which is preliminary data.</text>
</comment>
<dbReference type="PROSITE" id="PS50822">
    <property type="entry name" value="PIWI"/>
    <property type="match status" value="1"/>
</dbReference>
<dbReference type="SUPFAM" id="SSF53098">
    <property type="entry name" value="Ribonuclease H-like"/>
    <property type="match status" value="1"/>
</dbReference>
<dbReference type="EMBL" id="JAUSVF010000001">
    <property type="protein sequence ID" value="MDQ0320878.1"/>
    <property type="molecule type" value="Genomic_DNA"/>
</dbReference>
<gene>
    <name evidence="4" type="ORF">QO002_003016</name>
</gene>
<evidence type="ECO:0000313" key="5">
    <source>
        <dbReference type="Proteomes" id="UP001230207"/>
    </source>
</evidence>
<feature type="domain" description="Piwi" evidence="3">
    <location>
        <begin position="427"/>
        <end position="735"/>
    </location>
</feature>
<dbReference type="RefSeq" id="WP_307231011.1">
    <property type="nucleotide sequence ID" value="NZ_JAUSVF010000001.1"/>
</dbReference>
<dbReference type="CDD" id="cd04659">
    <property type="entry name" value="Piwi_piwi-like_ProArk"/>
    <property type="match status" value="1"/>
</dbReference>
<keyword evidence="5" id="KW-1185">Reference proteome</keyword>
<dbReference type="Proteomes" id="UP001230207">
    <property type="component" value="Unassembled WGS sequence"/>
</dbReference>
<dbReference type="InterPro" id="IPR003165">
    <property type="entry name" value="Piwi"/>
</dbReference>
<dbReference type="Gene3D" id="3.40.50.2300">
    <property type="match status" value="1"/>
</dbReference>